<feature type="compositionally biased region" description="Low complexity" evidence="3">
    <location>
        <begin position="661"/>
        <end position="671"/>
    </location>
</feature>
<protein>
    <recommendedName>
        <fullName evidence="4">Centromere protein J C-terminal domain-containing protein</fullName>
    </recommendedName>
</protein>
<feature type="compositionally biased region" description="Polar residues" evidence="3">
    <location>
        <begin position="468"/>
        <end position="481"/>
    </location>
</feature>
<dbReference type="InParanoid" id="B8CDE6"/>
<evidence type="ECO:0000259" key="4">
    <source>
        <dbReference type="Pfam" id="PF07202"/>
    </source>
</evidence>
<dbReference type="AlphaFoldDB" id="B8CDE6"/>
<evidence type="ECO:0000256" key="3">
    <source>
        <dbReference type="SAM" id="MobiDB-lite"/>
    </source>
</evidence>
<feature type="compositionally biased region" description="Polar residues" evidence="3">
    <location>
        <begin position="923"/>
        <end position="935"/>
    </location>
</feature>
<feature type="compositionally biased region" description="Low complexity" evidence="3">
    <location>
        <begin position="9"/>
        <end position="18"/>
    </location>
</feature>
<dbReference type="InterPro" id="IPR026581">
    <property type="entry name" value="TCP10L/CENPJ"/>
</dbReference>
<dbReference type="Pfam" id="PF07202">
    <property type="entry name" value="Tcp10_C"/>
    <property type="match status" value="1"/>
</dbReference>
<evidence type="ECO:0000256" key="1">
    <source>
        <dbReference type="ARBA" id="ARBA00005627"/>
    </source>
</evidence>
<dbReference type="EMBL" id="CM000650">
    <property type="protein sequence ID" value="EED88441.1"/>
    <property type="molecule type" value="Genomic_DNA"/>
</dbReference>
<dbReference type="PaxDb" id="35128-Thaps10156"/>
<gene>
    <name evidence="5" type="ORF">THAPSDRAFT_10156</name>
</gene>
<feature type="region of interest" description="Disordered" evidence="3">
    <location>
        <begin position="994"/>
        <end position="1018"/>
    </location>
</feature>
<sequence>MASLQHSGSSNNTNTNSSASRYSRKMQRQSPVYSLGSDFDFETTNDNGNVTDSNDNAMHNSMEEDDLPPPAPPAALSDLDSEDEYDDDQFDKVSELDVHTGRRHTSCNTDNNNANDETFDTLDGFGDDTMHALMDADLRLSAIPPLSTVKQQQVQQGGGFANRGIAEGFGGEYEVDADNEYSGYNNDDNNNVGGTNEFNQMMEDEYYNDQFENSEESEPEGEEEVSSLLRGPLMAAKSMMGNTNIGMFGKTPSKARAEFVMSAQKAARNNGENYYLEPMTPSAARDEFLHDDQSTTQRQFGGGATPSSARNEFLLSAQKVHPTTTSQRRLHDHSATPSTARNNLIISTQKLPRPPSSSSGTPSGTRTNFLISPQDSVSTIGGTSVGGSNSNTHDMLYQRNDGVRFVADPEAQTPSGERNKFMNSPQSVEVTSANSMRGRMTESVHGSGARSVASGSLVSRRSDGEPLSTVSRTSPAVQQVPSDEKIAKSVDTLIALGEKQMKMAASVGTNSINIVNNNPISTRSASLPPKRTFLRKGARKEPSALHNMNSATKPPTTTATTPPASSQTTSETSSERKARLARLEKMQEDLMKDLEKRQARKEEAQLERRRNKMKEIGSRGVVASATLNAITEQREGVVETPSQARSRSLGRAKTPVAQTPSQARARSVSRGRSADDANPTPFQVRSKSVKKRVDIRPSPVANGDDADMKNACVEGNELQTAKSTQQQTRARPVSRPRKGTPKGNTSLSPKRITQSQAEADKKAFDDWKKKEEEQWALIKNMRKRQEAALREAEGERERAKAWAASERESTKNWVEEQRSLAKKDRHKAANAALLAFKKATKENAKETKTKSTAETEAMKAELEELRLAMKKLKLEAEEARKLKEQIRKQEKTIKSLRSGHGESATSKNGDSVRRRALSDCTRRNSQLSDQINSKPQAEVGTPVQAKSQEQQPFVSDLEANETFEGESTEHWLQRNLIQLKTANDRLGNKMNGGQQIAPDADTPVLSRKPYNPTDYCSDAPQTEIATAPQFQGAVSTARTSQVFTYPNGTQKEVMTDGTTTISFANGDKKRTYSNEKKGIVVYYYAATKTTQVTHQDGMQTYHFPNKQIENHYTDGRKEITFPDGTKRMICIDGTTDTTFPDGVRVVENPDGRQQVTQVC</sequence>
<organism evidence="5 6">
    <name type="scientific">Thalassiosira pseudonana</name>
    <name type="common">Marine diatom</name>
    <name type="synonym">Cyclotella nana</name>
    <dbReference type="NCBI Taxonomy" id="35128"/>
    <lineage>
        <taxon>Eukaryota</taxon>
        <taxon>Sar</taxon>
        <taxon>Stramenopiles</taxon>
        <taxon>Ochrophyta</taxon>
        <taxon>Bacillariophyta</taxon>
        <taxon>Coscinodiscophyceae</taxon>
        <taxon>Thalassiosirophycidae</taxon>
        <taxon>Thalassiosirales</taxon>
        <taxon>Thalassiosiraceae</taxon>
        <taxon>Thalassiosira</taxon>
    </lineage>
</organism>
<feature type="compositionally biased region" description="Polar residues" evidence="3">
    <location>
        <begin position="335"/>
        <end position="350"/>
    </location>
</feature>
<reference evidence="5 6" key="1">
    <citation type="journal article" date="2004" name="Science">
        <title>The genome of the diatom Thalassiosira pseudonana: ecology, evolution, and metabolism.</title>
        <authorList>
            <person name="Armbrust E.V."/>
            <person name="Berges J.A."/>
            <person name="Bowler C."/>
            <person name="Green B.R."/>
            <person name="Martinez D."/>
            <person name="Putnam N.H."/>
            <person name="Zhou S."/>
            <person name="Allen A.E."/>
            <person name="Apt K.E."/>
            <person name="Bechner M."/>
            <person name="Brzezinski M.A."/>
            <person name="Chaal B.K."/>
            <person name="Chiovitti A."/>
            <person name="Davis A.K."/>
            <person name="Demarest M.S."/>
            <person name="Detter J.C."/>
            <person name="Glavina T."/>
            <person name="Goodstein D."/>
            <person name="Hadi M.Z."/>
            <person name="Hellsten U."/>
            <person name="Hildebrand M."/>
            <person name="Jenkins B.D."/>
            <person name="Jurka J."/>
            <person name="Kapitonov V.V."/>
            <person name="Kroger N."/>
            <person name="Lau W.W."/>
            <person name="Lane T.W."/>
            <person name="Larimer F.W."/>
            <person name="Lippmeier J.C."/>
            <person name="Lucas S."/>
            <person name="Medina M."/>
            <person name="Montsant A."/>
            <person name="Obornik M."/>
            <person name="Parker M.S."/>
            <person name="Palenik B."/>
            <person name="Pazour G.J."/>
            <person name="Richardson P.M."/>
            <person name="Rynearson T.A."/>
            <person name="Saito M.A."/>
            <person name="Schwartz D.C."/>
            <person name="Thamatrakoln K."/>
            <person name="Valentin K."/>
            <person name="Vardi A."/>
            <person name="Wilkerson F.P."/>
            <person name="Rokhsar D.S."/>
        </authorList>
    </citation>
    <scope>NUCLEOTIDE SEQUENCE [LARGE SCALE GENOMIC DNA]</scope>
    <source>
        <strain evidence="5 6">CCMP1335</strain>
    </source>
</reference>
<reference evidence="5 6" key="2">
    <citation type="journal article" date="2008" name="Nature">
        <title>The Phaeodactylum genome reveals the evolutionary history of diatom genomes.</title>
        <authorList>
            <person name="Bowler C."/>
            <person name="Allen A.E."/>
            <person name="Badger J.H."/>
            <person name="Grimwood J."/>
            <person name="Jabbari K."/>
            <person name="Kuo A."/>
            <person name="Maheswari U."/>
            <person name="Martens C."/>
            <person name="Maumus F."/>
            <person name="Otillar R.P."/>
            <person name="Rayko E."/>
            <person name="Salamov A."/>
            <person name="Vandepoele K."/>
            <person name="Beszteri B."/>
            <person name="Gruber A."/>
            <person name="Heijde M."/>
            <person name="Katinka M."/>
            <person name="Mock T."/>
            <person name="Valentin K."/>
            <person name="Verret F."/>
            <person name="Berges J.A."/>
            <person name="Brownlee C."/>
            <person name="Cadoret J.P."/>
            <person name="Chiovitti A."/>
            <person name="Choi C.J."/>
            <person name="Coesel S."/>
            <person name="De Martino A."/>
            <person name="Detter J.C."/>
            <person name="Durkin C."/>
            <person name="Falciatore A."/>
            <person name="Fournet J."/>
            <person name="Haruta M."/>
            <person name="Huysman M.J."/>
            <person name="Jenkins B.D."/>
            <person name="Jiroutova K."/>
            <person name="Jorgensen R.E."/>
            <person name="Joubert Y."/>
            <person name="Kaplan A."/>
            <person name="Kroger N."/>
            <person name="Kroth P.G."/>
            <person name="La Roche J."/>
            <person name="Lindquist E."/>
            <person name="Lommer M."/>
            <person name="Martin-Jezequel V."/>
            <person name="Lopez P.J."/>
            <person name="Lucas S."/>
            <person name="Mangogna M."/>
            <person name="McGinnis K."/>
            <person name="Medlin L.K."/>
            <person name="Montsant A."/>
            <person name="Oudot-Le Secq M.P."/>
            <person name="Napoli C."/>
            <person name="Obornik M."/>
            <person name="Parker M.S."/>
            <person name="Petit J.L."/>
            <person name="Porcel B.M."/>
            <person name="Poulsen N."/>
            <person name="Robison M."/>
            <person name="Rychlewski L."/>
            <person name="Rynearson T.A."/>
            <person name="Schmutz J."/>
            <person name="Shapiro H."/>
            <person name="Siaut M."/>
            <person name="Stanley M."/>
            <person name="Sussman M.R."/>
            <person name="Taylor A.R."/>
            <person name="Vardi A."/>
            <person name="von Dassow P."/>
            <person name="Vyverman W."/>
            <person name="Willis A."/>
            <person name="Wyrwicz L.S."/>
            <person name="Rokhsar D.S."/>
            <person name="Weissenbach J."/>
            <person name="Armbrust E.V."/>
            <person name="Green B.R."/>
            <person name="Van de Peer Y."/>
            <person name="Grigoriev I.V."/>
        </authorList>
    </citation>
    <scope>NUCLEOTIDE SEQUENCE [LARGE SCALE GENOMIC DNA]</scope>
    <source>
        <strain evidence="5 6">CCMP1335</strain>
    </source>
</reference>
<keyword evidence="2" id="KW-0175">Coiled coil</keyword>
<feature type="compositionally biased region" description="Low complexity" evidence="3">
    <location>
        <begin position="550"/>
        <end position="572"/>
    </location>
</feature>
<feature type="region of interest" description="Disordered" evidence="3">
    <location>
        <begin position="321"/>
        <end position="376"/>
    </location>
</feature>
<feature type="compositionally biased region" description="Polar residues" evidence="3">
    <location>
        <begin position="717"/>
        <end position="729"/>
    </location>
</feature>
<evidence type="ECO:0000256" key="2">
    <source>
        <dbReference type="SAM" id="Coils"/>
    </source>
</evidence>
<dbReference type="InterPro" id="IPR009852">
    <property type="entry name" value="CENPJ_C_dom"/>
</dbReference>
<feature type="compositionally biased region" description="Low complexity" evidence="3">
    <location>
        <begin position="356"/>
        <end position="367"/>
    </location>
</feature>
<dbReference type="Gene3D" id="2.60.450.20">
    <property type="match status" value="1"/>
</dbReference>
<dbReference type="HOGENOM" id="CLU_275517_0_0_1"/>
<dbReference type="KEGG" id="tps:THAPSDRAFT_10156"/>
<feature type="region of interest" description="Disordered" evidence="3">
    <location>
        <begin position="535"/>
        <end position="578"/>
    </location>
</feature>
<feature type="region of interest" description="Disordered" evidence="3">
    <location>
        <begin position="633"/>
        <end position="761"/>
    </location>
</feature>
<dbReference type="PANTHER" id="PTHR10331">
    <property type="entry name" value="T COMPLEX PROTEIN 10"/>
    <property type="match status" value="1"/>
</dbReference>
<feature type="region of interest" description="Disordered" evidence="3">
    <location>
        <begin position="442"/>
        <end position="483"/>
    </location>
</feature>
<evidence type="ECO:0000313" key="6">
    <source>
        <dbReference type="Proteomes" id="UP000001449"/>
    </source>
</evidence>
<feature type="compositionally biased region" description="Polar residues" evidence="3">
    <location>
        <begin position="42"/>
        <end position="59"/>
    </location>
</feature>
<feature type="coiled-coil region" evidence="2">
    <location>
        <begin position="580"/>
        <end position="616"/>
    </location>
</feature>
<feature type="compositionally biased region" description="Polar residues" evidence="3">
    <location>
        <begin position="742"/>
        <end position="756"/>
    </location>
</feature>
<feature type="region of interest" description="Disordered" evidence="3">
    <location>
        <begin position="1"/>
        <end position="87"/>
    </location>
</feature>
<accession>B8CDE6</accession>
<keyword evidence="6" id="KW-1185">Reference proteome</keyword>
<feature type="domain" description="Centromere protein J C-terminal" evidence="4">
    <location>
        <begin position="1096"/>
        <end position="1128"/>
    </location>
</feature>
<dbReference type="PANTHER" id="PTHR10331:SF6">
    <property type="entry name" value="SPINDLE ASSEMBLY ABNORMAL 4"/>
    <property type="match status" value="1"/>
</dbReference>
<dbReference type="RefSeq" id="XP_002294086.1">
    <property type="nucleotide sequence ID" value="XM_002294050.1"/>
</dbReference>
<proteinExistence type="inferred from homology"/>
<dbReference type="InterPro" id="IPR047002">
    <property type="entry name" value="Tcp10_C_sf"/>
</dbReference>
<dbReference type="eggNOG" id="ENOG502RUJA">
    <property type="taxonomic scope" value="Eukaryota"/>
</dbReference>
<comment type="similarity">
    <text evidence="1">Belongs to the TCP10 family.</text>
</comment>
<feature type="region of interest" description="Disordered" evidence="3">
    <location>
        <begin position="891"/>
        <end position="950"/>
    </location>
</feature>
<dbReference type="Proteomes" id="UP000001449">
    <property type="component" value="Chromosome 15"/>
</dbReference>
<dbReference type="GeneID" id="7442007"/>
<dbReference type="STRING" id="35128.B8CDE6"/>
<feature type="compositionally biased region" description="Basic and acidic residues" evidence="3">
    <location>
        <begin position="910"/>
        <end position="922"/>
    </location>
</feature>
<evidence type="ECO:0000313" key="5">
    <source>
        <dbReference type="EMBL" id="EED88441.1"/>
    </source>
</evidence>
<name>B8CDE6_THAPS</name>